<feature type="compositionally biased region" description="Basic and acidic residues" evidence="1">
    <location>
        <begin position="261"/>
        <end position="273"/>
    </location>
</feature>
<dbReference type="Proteomes" id="UP000694941">
    <property type="component" value="Unplaced"/>
</dbReference>
<evidence type="ECO:0000313" key="5">
    <source>
        <dbReference type="RefSeq" id="XP_013771660.2"/>
    </source>
</evidence>
<dbReference type="InterPro" id="IPR051418">
    <property type="entry name" value="Spondin/Thrombospondin_T1"/>
</dbReference>
<feature type="compositionally biased region" description="Basic residues" evidence="1">
    <location>
        <begin position="309"/>
        <end position="330"/>
    </location>
</feature>
<evidence type="ECO:0000259" key="3">
    <source>
        <dbReference type="PROSITE" id="PS51020"/>
    </source>
</evidence>
<gene>
    <name evidence="5" type="primary">LOC106456839</name>
</gene>
<keyword evidence="4" id="KW-1185">Reference proteome</keyword>
<feature type="domain" description="Spondin" evidence="3">
    <location>
        <begin position="27"/>
        <end position="213"/>
    </location>
</feature>
<feature type="region of interest" description="Disordered" evidence="1">
    <location>
        <begin position="306"/>
        <end position="337"/>
    </location>
</feature>
<proteinExistence type="predicted"/>
<dbReference type="GeneID" id="106456839"/>
<protein>
    <submittedName>
        <fullName evidence="5">Spondin-2-like</fullName>
    </submittedName>
</protein>
<name>A0ABM1AZF6_LIMPO</name>
<dbReference type="InterPro" id="IPR009465">
    <property type="entry name" value="Spondin_N"/>
</dbReference>
<feature type="chain" id="PRO_5046137031" evidence="2">
    <location>
        <begin position="30"/>
        <end position="353"/>
    </location>
</feature>
<accession>A0ABM1AZF6</accession>
<dbReference type="Pfam" id="PF06468">
    <property type="entry name" value="Spond_N"/>
    <property type="match status" value="1"/>
</dbReference>
<feature type="region of interest" description="Disordered" evidence="1">
    <location>
        <begin position="250"/>
        <end position="273"/>
    </location>
</feature>
<evidence type="ECO:0000256" key="1">
    <source>
        <dbReference type="SAM" id="MobiDB-lite"/>
    </source>
</evidence>
<feature type="signal peptide" evidence="2">
    <location>
        <begin position="1"/>
        <end position="29"/>
    </location>
</feature>
<evidence type="ECO:0000256" key="2">
    <source>
        <dbReference type="SAM" id="SignalP"/>
    </source>
</evidence>
<dbReference type="PROSITE" id="PS51020">
    <property type="entry name" value="SPONDIN"/>
    <property type="match status" value="1"/>
</dbReference>
<reference evidence="5" key="1">
    <citation type="submission" date="2025-08" db="UniProtKB">
        <authorList>
            <consortium name="RefSeq"/>
        </authorList>
    </citation>
    <scope>IDENTIFICATION</scope>
    <source>
        <tissue evidence="5">Muscle</tissue>
    </source>
</reference>
<dbReference type="NCBIfam" id="NF038123">
    <property type="entry name" value="NF038123_dom"/>
    <property type="match status" value="1"/>
</dbReference>
<dbReference type="PANTHER" id="PTHR11311:SF15">
    <property type="entry name" value="SPONDIN-2"/>
    <property type="match status" value="1"/>
</dbReference>
<dbReference type="PANTHER" id="PTHR11311">
    <property type="entry name" value="SPONDIN"/>
    <property type="match status" value="1"/>
</dbReference>
<organism evidence="4 5">
    <name type="scientific">Limulus polyphemus</name>
    <name type="common">Atlantic horseshoe crab</name>
    <dbReference type="NCBI Taxonomy" id="6850"/>
    <lineage>
        <taxon>Eukaryota</taxon>
        <taxon>Metazoa</taxon>
        <taxon>Ecdysozoa</taxon>
        <taxon>Arthropoda</taxon>
        <taxon>Chelicerata</taxon>
        <taxon>Merostomata</taxon>
        <taxon>Xiphosura</taxon>
        <taxon>Limulidae</taxon>
        <taxon>Limulus</taxon>
    </lineage>
</organism>
<dbReference type="RefSeq" id="XP_013771660.2">
    <property type="nucleotide sequence ID" value="XM_013916206.2"/>
</dbReference>
<sequence length="353" mass="40397">MNHSTINKKSVKWSLMLAYLFSLMVKASGKCPEEKLSVYEVSLVTEWSEKNFPKQYPMWRPHAQWSKVLGRTHNDSYKVWRFGDLSTEGLKEFAERGKSDILDEFAQGDDGIYDVFSAPPIGTGVGRTKAKFFADGNHSKVSLISRIIPSPDWFVGVDSFELCVNGKWLDTTTLDVGPVDAGTENGFTFTAPTWQTEPRRKISRITARHPNHAASSFYYPQQKKLPRIAYFQFTKIRTYSLTEAFSHSEEHSVAESEEVEDKEKESEESKKEGAIFKQLEMNTVGYEGTVGGFRIKIMENADGEETTKYSKKQSRTRKLRKSLKKKRRFRIQAASHRTSENCNRSVQLLQNEV</sequence>
<dbReference type="InterPro" id="IPR038678">
    <property type="entry name" value="Spondin_N_sf"/>
</dbReference>
<evidence type="ECO:0000313" key="4">
    <source>
        <dbReference type="Proteomes" id="UP000694941"/>
    </source>
</evidence>
<dbReference type="Gene3D" id="2.60.40.2130">
    <property type="entry name" value="F-spondin domain"/>
    <property type="match status" value="1"/>
</dbReference>
<keyword evidence="2" id="KW-0732">Signal</keyword>